<protein>
    <submittedName>
        <fullName evidence="3">Uncharacterized membrane protein, DUF485 family</fullName>
    </submittedName>
</protein>
<dbReference type="RefSeq" id="WP_245773350.1">
    <property type="nucleotide sequence ID" value="NZ_FOUY01000005.1"/>
</dbReference>
<dbReference type="InterPro" id="IPR007436">
    <property type="entry name" value="DUF485"/>
</dbReference>
<accession>A0A1I4UYK0</accession>
<feature type="transmembrane region" description="Helical" evidence="2">
    <location>
        <begin position="39"/>
        <end position="61"/>
    </location>
</feature>
<dbReference type="PANTHER" id="PTHR38441">
    <property type="entry name" value="INTEGRAL MEMBRANE PROTEIN-RELATED"/>
    <property type="match status" value="1"/>
</dbReference>
<dbReference type="EMBL" id="FOUY01000005">
    <property type="protein sequence ID" value="SFM94097.1"/>
    <property type="molecule type" value="Genomic_DNA"/>
</dbReference>
<dbReference type="Proteomes" id="UP000199614">
    <property type="component" value="Unassembled WGS sequence"/>
</dbReference>
<dbReference type="AlphaFoldDB" id="A0A1I4UYK0"/>
<dbReference type="STRING" id="260086.SAMN05216207_100571"/>
<name>A0A1I4UYK0_PSUAM</name>
<proteinExistence type="predicted"/>
<dbReference type="Pfam" id="PF04341">
    <property type="entry name" value="DUF485"/>
    <property type="match status" value="1"/>
</dbReference>
<feature type="transmembrane region" description="Helical" evidence="2">
    <location>
        <begin position="73"/>
        <end position="95"/>
    </location>
</feature>
<sequence>MSTTESDEHGGAPPPGAPDWAAVQAGPDFQELRKRLRGFVFPVTAGFLVWYLLYVLLASFAPEFMATPVLGNINVGLILGLLQFVSTFAITVAYVRFADRKLDPLSSKIRDEIEGAK</sequence>
<gene>
    <name evidence="3" type="ORF">SAMN05216207_100571</name>
</gene>
<feature type="compositionally biased region" description="Basic and acidic residues" evidence="1">
    <location>
        <begin position="1"/>
        <end position="10"/>
    </location>
</feature>
<evidence type="ECO:0000313" key="3">
    <source>
        <dbReference type="EMBL" id="SFM94097.1"/>
    </source>
</evidence>
<keyword evidence="2" id="KW-0472">Membrane</keyword>
<dbReference type="PANTHER" id="PTHR38441:SF1">
    <property type="entry name" value="MEMBRANE PROTEIN"/>
    <property type="match status" value="1"/>
</dbReference>
<keyword evidence="4" id="KW-1185">Reference proteome</keyword>
<evidence type="ECO:0000256" key="1">
    <source>
        <dbReference type="SAM" id="MobiDB-lite"/>
    </source>
</evidence>
<keyword evidence="2" id="KW-1133">Transmembrane helix</keyword>
<organism evidence="3 4">
    <name type="scientific">Pseudonocardia ammonioxydans</name>
    <dbReference type="NCBI Taxonomy" id="260086"/>
    <lineage>
        <taxon>Bacteria</taxon>
        <taxon>Bacillati</taxon>
        <taxon>Actinomycetota</taxon>
        <taxon>Actinomycetes</taxon>
        <taxon>Pseudonocardiales</taxon>
        <taxon>Pseudonocardiaceae</taxon>
        <taxon>Pseudonocardia</taxon>
    </lineage>
</organism>
<keyword evidence="2" id="KW-0812">Transmembrane</keyword>
<evidence type="ECO:0000313" key="4">
    <source>
        <dbReference type="Proteomes" id="UP000199614"/>
    </source>
</evidence>
<feature type="region of interest" description="Disordered" evidence="1">
    <location>
        <begin position="1"/>
        <end position="20"/>
    </location>
</feature>
<evidence type="ECO:0000256" key="2">
    <source>
        <dbReference type="SAM" id="Phobius"/>
    </source>
</evidence>
<reference evidence="3 4" key="1">
    <citation type="submission" date="2016-10" db="EMBL/GenBank/DDBJ databases">
        <authorList>
            <person name="de Groot N.N."/>
        </authorList>
    </citation>
    <scope>NUCLEOTIDE SEQUENCE [LARGE SCALE GENOMIC DNA]</scope>
    <source>
        <strain evidence="3 4">CGMCC 4.1877</strain>
    </source>
</reference>